<dbReference type="Pfam" id="PF07681">
    <property type="entry name" value="DoxX"/>
    <property type="match status" value="1"/>
</dbReference>
<comment type="caution">
    <text evidence="8">The sequence shown here is derived from an EMBL/GenBank/DDBJ whole genome shotgun (WGS) entry which is preliminary data.</text>
</comment>
<organism evidence="8 9">
    <name type="scientific">Mucilaginibacter pedocola</name>
    <dbReference type="NCBI Taxonomy" id="1792845"/>
    <lineage>
        <taxon>Bacteria</taxon>
        <taxon>Pseudomonadati</taxon>
        <taxon>Bacteroidota</taxon>
        <taxon>Sphingobacteriia</taxon>
        <taxon>Sphingobacteriales</taxon>
        <taxon>Sphingobacteriaceae</taxon>
        <taxon>Mucilaginibacter</taxon>
    </lineage>
</organism>
<dbReference type="InterPro" id="IPR032808">
    <property type="entry name" value="DoxX"/>
</dbReference>
<dbReference type="OrthoDB" id="9813193at2"/>
<comment type="similarity">
    <text evidence="2">Belongs to the DoxX family.</text>
</comment>
<keyword evidence="9" id="KW-1185">Reference proteome</keyword>
<protein>
    <submittedName>
        <fullName evidence="8">DoxX family protein</fullName>
    </submittedName>
</protein>
<dbReference type="GO" id="GO:0005886">
    <property type="term" value="C:plasma membrane"/>
    <property type="evidence" value="ECO:0007669"/>
    <property type="project" value="UniProtKB-SubCell"/>
</dbReference>
<evidence type="ECO:0000313" key="9">
    <source>
        <dbReference type="Proteomes" id="UP000189739"/>
    </source>
</evidence>
<dbReference type="STRING" id="1792845.BC343_20175"/>
<keyword evidence="6 7" id="KW-0472">Membrane</keyword>
<dbReference type="RefSeq" id="WP_078346583.1">
    <property type="nucleotide sequence ID" value="NZ_MBTF01000002.1"/>
</dbReference>
<evidence type="ECO:0000256" key="5">
    <source>
        <dbReference type="ARBA" id="ARBA00022989"/>
    </source>
</evidence>
<dbReference type="Proteomes" id="UP000189739">
    <property type="component" value="Unassembled WGS sequence"/>
</dbReference>
<name>A0A1S9PK17_9SPHI</name>
<dbReference type="PANTHER" id="PTHR33452">
    <property type="entry name" value="OXIDOREDUCTASE CATD-RELATED"/>
    <property type="match status" value="1"/>
</dbReference>
<evidence type="ECO:0000256" key="6">
    <source>
        <dbReference type="ARBA" id="ARBA00023136"/>
    </source>
</evidence>
<feature type="transmembrane region" description="Helical" evidence="7">
    <location>
        <begin position="46"/>
        <end position="72"/>
    </location>
</feature>
<comment type="subcellular location">
    <subcellularLocation>
        <location evidence="1">Cell membrane</location>
        <topology evidence="1">Multi-pass membrane protein</topology>
    </subcellularLocation>
</comment>
<evidence type="ECO:0000256" key="1">
    <source>
        <dbReference type="ARBA" id="ARBA00004651"/>
    </source>
</evidence>
<evidence type="ECO:0000313" key="8">
    <source>
        <dbReference type="EMBL" id="OOQ61303.1"/>
    </source>
</evidence>
<evidence type="ECO:0000256" key="2">
    <source>
        <dbReference type="ARBA" id="ARBA00006679"/>
    </source>
</evidence>
<dbReference type="PANTHER" id="PTHR33452:SF1">
    <property type="entry name" value="INNER MEMBRANE PROTEIN YPHA-RELATED"/>
    <property type="match status" value="1"/>
</dbReference>
<reference evidence="8 9" key="1">
    <citation type="submission" date="2016-07" db="EMBL/GenBank/DDBJ databases">
        <title>Genomic analysis of zinc-resistant bacterium Mucilaginibacter pedocola TBZ30.</title>
        <authorList>
            <person name="Huang J."/>
            <person name="Tang J."/>
        </authorList>
    </citation>
    <scope>NUCLEOTIDE SEQUENCE [LARGE SCALE GENOMIC DNA]</scope>
    <source>
        <strain evidence="8 9">TBZ30</strain>
    </source>
</reference>
<dbReference type="InterPro" id="IPR051907">
    <property type="entry name" value="DoxX-like_oxidoreductase"/>
</dbReference>
<sequence>MNERNGNIALLILRIGIGSMFILHGWPKLQGGPDGWHRLGQNMQYLGINFLPTFWGFMAMVAEFFGGMLLIAGIAVRPAAALMFITMLVAALSNLGKGYGLEGIVEITELGSALLALLIAGGGRYTPADVVNQHIKGPRL</sequence>
<gene>
    <name evidence="8" type="ORF">BC343_20175</name>
</gene>
<dbReference type="AlphaFoldDB" id="A0A1S9PK17"/>
<evidence type="ECO:0000256" key="4">
    <source>
        <dbReference type="ARBA" id="ARBA00022692"/>
    </source>
</evidence>
<evidence type="ECO:0000256" key="7">
    <source>
        <dbReference type="SAM" id="Phobius"/>
    </source>
</evidence>
<keyword evidence="5 7" id="KW-1133">Transmembrane helix</keyword>
<evidence type="ECO:0000256" key="3">
    <source>
        <dbReference type="ARBA" id="ARBA00022475"/>
    </source>
</evidence>
<keyword evidence="3" id="KW-1003">Cell membrane</keyword>
<accession>A0A1S9PK17</accession>
<keyword evidence="4 7" id="KW-0812">Transmembrane</keyword>
<feature type="transmembrane region" description="Helical" evidence="7">
    <location>
        <begin position="7"/>
        <end position="26"/>
    </location>
</feature>
<proteinExistence type="inferred from homology"/>
<dbReference type="EMBL" id="MBTF01000002">
    <property type="protein sequence ID" value="OOQ61303.1"/>
    <property type="molecule type" value="Genomic_DNA"/>
</dbReference>